<dbReference type="PANTHER" id="PTHR43024:SF1">
    <property type="entry name" value="UDP-N-ACETYLMURAMOYL-TRIPEPTIDE--D-ALANYL-D-ALANINE LIGASE"/>
    <property type="match status" value="1"/>
</dbReference>
<feature type="domain" description="Mur ligase C-terminal" evidence="5">
    <location>
        <begin position="222"/>
        <end position="348"/>
    </location>
</feature>
<keyword evidence="2" id="KW-0547">Nucleotide-binding</keyword>
<organism evidence="7 8">
    <name type="scientific">Texcoconibacillus texcoconensis</name>
    <dbReference type="NCBI Taxonomy" id="1095777"/>
    <lineage>
        <taxon>Bacteria</taxon>
        <taxon>Bacillati</taxon>
        <taxon>Bacillota</taxon>
        <taxon>Bacilli</taxon>
        <taxon>Bacillales</taxon>
        <taxon>Bacillaceae</taxon>
        <taxon>Texcoconibacillus</taxon>
    </lineage>
</organism>
<keyword evidence="1 7" id="KW-0436">Ligase</keyword>
<dbReference type="InterPro" id="IPR036565">
    <property type="entry name" value="Mur-like_cat_sf"/>
</dbReference>
<evidence type="ECO:0000256" key="1">
    <source>
        <dbReference type="ARBA" id="ARBA00022598"/>
    </source>
</evidence>
<dbReference type="RefSeq" id="WP_184664933.1">
    <property type="nucleotide sequence ID" value="NZ_JACHHB010000013.1"/>
</dbReference>
<proteinExistence type="predicted"/>
<evidence type="ECO:0000313" key="8">
    <source>
        <dbReference type="Proteomes" id="UP000551878"/>
    </source>
</evidence>
<sequence>MKPLIPKIPTIAVTGSAGKSTTTAFIYSILKMRWNVLKTKRNQNLPQHTKRMVNSIKPSHQAIVLEMGLGRDAGKNHFMHIQPNIGAITNIGSAHFGKLGNSIESTARKKSVLIRHLHPKGKLVINKDDKNSKLLHTEKLKGKLITVGIKNKANYQAENVKYTGEGMTFQVKIKNNLETFFIPTFGHHNVLNALFAIAIADNLHFSVNEIREGLKKCNMPSRRLNVINLRHQSLLIDDTFNANPQSVKSAVEVLKNVGKNKKKVVVLGSMLELGSYSPIAHEQIGEYLADNQIDMIYTYGHKAKTIAETARKNGFPQEKIFPFTNRTALHKKLKQHFSSNSAFLVKGSHRMSMKETSEFIAHYSTKFSNNSNRHSTPSKKRKRAKKKKASKK</sequence>
<dbReference type="Gene3D" id="3.90.190.20">
    <property type="entry name" value="Mur ligase, C-terminal domain"/>
    <property type="match status" value="1"/>
</dbReference>
<dbReference type="Pfam" id="PF02875">
    <property type="entry name" value="Mur_ligase_C"/>
    <property type="match status" value="1"/>
</dbReference>
<protein>
    <submittedName>
        <fullName evidence="7">UDP-N-acetylmuramoyl-tripeptide--D-alanyl-D-alanine ligase</fullName>
        <ecNumber evidence="7">6.3.2.10</ecNumber>
    </submittedName>
</protein>
<dbReference type="GO" id="GO:0047480">
    <property type="term" value="F:UDP-N-acetylmuramoyl-tripeptide-D-alanyl-D-alanine ligase activity"/>
    <property type="evidence" value="ECO:0007669"/>
    <property type="project" value="UniProtKB-EC"/>
</dbReference>
<dbReference type="EMBL" id="JACHHB010000013">
    <property type="protein sequence ID" value="MBB5174519.1"/>
    <property type="molecule type" value="Genomic_DNA"/>
</dbReference>
<dbReference type="AlphaFoldDB" id="A0A840QT88"/>
<comment type="caution">
    <text evidence="7">The sequence shown here is derived from an EMBL/GenBank/DDBJ whole genome shotgun (WGS) entry which is preliminary data.</text>
</comment>
<dbReference type="SUPFAM" id="SSF53623">
    <property type="entry name" value="MurD-like peptide ligases, catalytic domain"/>
    <property type="match status" value="1"/>
</dbReference>
<accession>A0A840QT88</accession>
<feature type="compositionally biased region" description="Polar residues" evidence="4">
    <location>
        <begin position="365"/>
        <end position="375"/>
    </location>
</feature>
<feature type="region of interest" description="Disordered" evidence="4">
    <location>
        <begin position="364"/>
        <end position="392"/>
    </location>
</feature>
<dbReference type="SUPFAM" id="SSF53244">
    <property type="entry name" value="MurD-like peptide ligases, peptide-binding domain"/>
    <property type="match status" value="1"/>
</dbReference>
<reference evidence="7 8" key="1">
    <citation type="submission" date="2020-08" db="EMBL/GenBank/DDBJ databases">
        <title>Genomic Encyclopedia of Type Strains, Phase IV (KMG-IV): sequencing the most valuable type-strain genomes for metagenomic binning, comparative biology and taxonomic classification.</title>
        <authorList>
            <person name="Goeker M."/>
        </authorList>
    </citation>
    <scope>NUCLEOTIDE SEQUENCE [LARGE SCALE GENOMIC DNA]</scope>
    <source>
        <strain evidence="7 8">DSM 24696</strain>
    </source>
</reference>
<keyword evidence="8" id="KW-1185">Reference proteome</keyword>
<evidence type="ECO:0000313" key="7">
    <source>
        <dbReference type="EMBL" id="MBB5174519.1"/>
    </source>
</evidence>
<feature type="domain" description="Mur ligase central" evidence="6">
    <location>
        <begin position="13"/>
        <end position="200"/>
    </location>
</feature>
<dbReference type="Gene3D" id="3.40.1190.10">
    <property type="entry name" value="Mur-like, catalytic domain"/>
    <property type="match status" value="1"/>
</dbReference>
<keyword evidence="3" id="KW-0067">ATP-binding</keyword>
<evidence type="ECO:0000259" key="5">
    <source>
        <dbReference type="Pfam" id="PF02875"/>
    </source>
</evidence>
<dbReference type="InterPro" id="IPR036615">
    <property type="entry name" value="Mur_ligase_C_dom_sf"/>
</dbReference>
<evidence type="ECO:0000259" key="6">
    <source>
        <dbReference type="Pfam" id="PF08245"/>
    </source>
</evidence>
<feature type="compositionally biased region" description="Basic residues" evidence="4">
    <location>
        <begin position="376"/>
        <end position="392"/>
    </location>
</feature>
<dbReference type="GO" id="GO:0005524">
    <property type="term" value="F:ATP binding"/>
    <property type="evidence" value="ECO:0007669"/>
    <property type="project" value="UniProtKB-KW"/>
</dbReference>
<dbReference type="InterPro" id="IPR013221">
    <property type="entry name" value="Mur_ligase_cen"/>
</dbReference>
<dbReference type="EC" id="6.3.2.10" evidence="7"/>
<dbReference type="InterPro" id="IPR004101">
    <property type="entry name" value="Mur_ligase_C"/>
</dbReference>
<evidence type="ECO:0000256" key="2">
    <source>
        <dbReference type="ARBA" id="ARBA00022741"/>
    </source>
</evidence>
<dbReference type="Pfam" id="PF08245">
    <property type="entry name" value="Mur_ligase_M"/>
    <property type="match status" value="1"/>
</dbReference>
<dbReference type="Proteomes" id="UP000551878">
    <property type="component" value="Unassembled WGS sequence"/>
</dbReference>
<name>A0A840QT88_9BACI</name>
<gene>
    <name evidence="7" type="ORF">HNQ41_002734</name>
</gene>
<evidence type="ECO:0000256" key="4">
    <source>
        <dbReference type="SAM" id="MobiDB-lite"/>
    </source>
</evidence>
<evidence type="ECO:0000256" key="3">
    <source>
        <dbReference type="ARBA" id="ARBA00022840"/>
    </source>
</evidence>
<dbReference type="InterPro" id="IPR051046">
    <property type="entry name" value="MurCDEF_CellWall_CoF430Synth"/>
</dbReference>
<dbReference type="PANTHER" id="PTHR43024">
    <property type="entry name" value="UDP-N-ACETYLMURAMOYL-TRIPEPTIDE--D-ALANYL-D-ALANINE LIGASE"/>
    <property type="match status" value="1"/>
</dbReference>